<evidence type="ECO:0000313" key="2">
    <source>
        <dbReference type="EMBL" id="VDK76430.1"/>
    </source>
</evidence>
<protein>
    <submittedName>
        <fullName evidence="2">Uncharacterized protein</fullName>
    </submittedName>
</protein>
<organism evidence="2 3">
    <name type="scientific">Dibothriocephalus latus</name>
    <name type="common">Fish tapeworm</name>
    <name type="synonym">Diphyllobothrium latum</name>
    <dbReference type="NCBI Taxonomy" id="60516"/>
    <lineage>
        <taxon>Eukaryota</taxon>
        <taxon>Metazoa</taxon>
        <taxon>Spiralia</taxon>
        <taxon>Lophotrochozoa</taxon>
        <taxon>Platyhelminthes</taxon>
        <taxon>Cestoda</taxon>
        <taxon>Eucestoda</taxon>
        <taxon>Diphyllobothriidea</taxon>
        <taxon>Diphyllobothriidae</taxon>
        <taxon>Dibothriocephalus</taxon>
    </lineage>
</organism>
<proteinExistence type="predicted"/>
<feature type="region of interest" description="Disordered" evidence="1">
    <location>
        <begin position="226"/>
        <end position="252"/>
    </location>
</feature>
<dbReference type="EMBL" id="UYRU01042576">
    <property type="protein sequence ID" value="VDK76430.1"/>
    <property type="molecule type" value="Genomic_DNA"/>
</dbReference>
<gene>
    <name evidence="2" type="ORF">DILT_LOCUS2750</name>
</gene>
<dbReference type="Proteomes" id="UP000281553">
    <property type="component" value="Unassembled WGS sequence"/>
</dbReference>
<accession>A0A3P6TAW1</accession>
<keyword evidence="3" id="KW-1185">Reference proteome</keyword>
<evidence type="ECO:0000313" key="3">
    <source>
        <dbReference type="Proteomes" id="UP000281553"/>
    </source>
</evidence>
<sequence>MGRGTYTAVLSMNVPENDPFFKIWLASVKDSESTSKIILNGKHVHVKGGHEGFVRIMPPYDHRFLELQHHNSTMKLNEGFTGTKGIVITSLDREERYSFTLADVSCERISGSTDAAIHPLPVNYYAWFLLAAKAATGCVSLGAFSARSLFPPSKVRLAVAEFYSQKIKINLKLPFADGSRWCVDGKRVCYITYADLDKYLSHFQTRFQDEDYDVDNDVVVVVVVDDDDDDDHDDDHGATSSPIEMSRRSSGK</sequence>
<reference evidence="2 3" key="1">
    <citation type="submission" date="2018-11" db="EMBL/GenBank/DDBJ databases">
        <authorList>
            <consortium name="Pathogen Informatics"/>
        </authorList>
    </citation>
    <scope>NUCLEOTIDE SEQUENCE [LARGE SCALE GENOMIC DNA]</scope>
</reference>
<dbReference type="OrthoDB" id="10553462at2759"/>
<evidence type="ECO:0000256" key="1">
    <source>
        <dbReference type="SAM" id="MobiDB-lite"/>
    </source>
</evidence>
<dbReference type="AlphaFoldDB" id="A0A3P6TAW1"/>
<name>A0A3P6TAW1_DIBLA</name>